<dbReference type="GO" id="GO:0016874">
    <property type="term" value="F:ligase activity"/>
    <property type="evidence" value="ECO:0007669"/>
    <property type="project" value="UniProtKB-KW"/>
</dbReference>
<dbReference type="Gene3D" id="3.40.50.12780">
    <property type="entry name" value="N-terminal domain of ligase-like"/>
    <property type="match status" value="2"/>
</dbReference>
<dbReference type="GO" id="GO:0043041">
    <property type="term" value="P:amino acid activation for nonribosomal peptide biosynthetic process"/>
    <property type="evidence" value="ECO:0007669"/>
    <property type="project" value="TreeGrafter"/>
</dbReference>
<dbReference type="Gene3D" id="3.30.559.10">
    <property type="entry name" value="Chloramphenicol acetyltransferase-like domain"/>
    <property type="match status" value="2"/>
</dbReference>
<dbReference type="InterPro" id="IPR036736">
    <property type="entry name" value="ACP-like_sf"/>
</dbReference>
<dbReference type="SMART" id="SM00823">
    <property type="entry name" value="PKS_PP"/>
    <property type="match status" value="1"/>
</dbReference>
<evidence type="ECO:0000256" key="1">
    <source>
        <dbReference type="ARBA" id="ARBA00004924"/>
    </source>
</evidence>
<proteinExistence type="predicted"/>
<keyword evidence="7" id="KW-1185">Reference proteome</keyword>
<comment type="caution">
    <text evidence="6">The sequence shown here is derived from an EMBL/GenBank/DDBJ whole genome shotgun (WGS) entry which is preliminary data.</text>
</comment>
<dbReference type="SUPFAM" id="SSF52777">
    <property type="entry name" value="CoA-dependent acyltransferases"/>
    <property type="match status" value="4"/>
</dbReference>
<gene>
    <name evidence="6" type="ORF">ELS82_08750</name>
</gene>
<dbReference type="GO" id="GO:0005737">
    <property type="term" value="C:cytoplasm"/>
    <property type="evidence" value="ECO:0007669"/>
    <property type="project" value="TreeGrafter"/>
</dbReference>
<dbReference type="Gene3D" id="3.30.559.30">
    <property type="entry name" value="Nonribosomal peptide synthetase, condensation domain"/>
    <property type="match status" value="2"/>
</dbReference>
<accession>A0A4Y8WGH4</accession>
<feature type="domain" description="Carrier" evidence="5">
    <location>
        <begin position="2044"/>
        <end position="2119"/>
    </location>
</feature>
<dbReference type="FunFam" id="3.30.559.10:FF:000023">
    <property type="entry name" value="Non-ribosomal peptide synthetase"/>
    <property type="match status" value="1"/>
</dbReference>
<dbReference type="SUPFAM" id="SSF47336">
    <property type="entry name" value="ACP-like"/>
    <property type="match status" value="2"/>
</dbReference>
<dbReference type="EMBL" id="SATR01000010">
    <property type="protein sequence ID" value="TFH92030.1"/>
    <property type="molecule type" value="Genomic_DNA"/>
</dbReference>
<dbReference type="InterPro" id="IPR023213">
    <property type="entry name" value="CAT-like_dom_sf"/>
</dbReference>
<name>A0A4Y8WGH4_9VIBR</name>
<dbReference type="InterPro" id="IPR000873">
    <property type="entry name" value="AMP-dep_synth/lig_dom"/>
</dbReference>
<dbReference type="InterPro" id="IPR020806">
    <property type="entry name" value="PKS_PP-bd"/>
</dbReference>
<dbReference type="Pfam" id="PF00668">
    <property type="entry name" value="Condensation"/>
    <property type="match status" value="2"/>
</dbReference>
<dbReference type="InterPro" id="IPR044894">
    <property type="entry name" value="TubC_N_sf"/>
</dbReference>
<comment type="pathway">
    <text evidence="1">Siderophore biosynthesis.</text>
</comment>
<keyword evidence="3" id="KW-0597">Phosphoprotein</keyword>
<dbReference type="InterPro" id="IPR042099">
    <property type="entry name" value="ANL_N_sf"/>
</dbReference>
<dbReference type="InterPro" id="IPR041464">
    <property type="entry name" value="TubC_N"/>
</dbReference>
<dbReference type="Pfam" id="PF00550">
    <property type="entry name" value="PP-binding"/>
    <property type="match status" value="2"/>
</dbReference>
<dbReference type="Gene3D" id="3.30.300.30">
    <property type="match status" value="2"/>
</dbReference>
<keyword evidence="2" id="KW-0596">Phosphopantetheine</keyword>
<dbReference type="Pfam" id="PF00501">
    <property type="entry name" value="AMP-binding"/>
    <property type="match status" value="2"/>
</dbReference>
<dbReference type="InterPro" id="IPR045851">
    <property type="entry name" value="AMP-bd_C_sf"/>
</dbReference>
<dbReference type="PANTHER" id="PTHR45527">
    <property type="entry name" value="NONRIBOSOMAL PEPTIDE SYNTHETASE"/>
    <property type="match status" value="1"/>
</dbReference>
<dbReference type="Pfam" id="PF18563">
    <property type="entry name" value="TubC_N"/>
    <property type="match status" value="1"/>
</dbReference>
<dbReference type="InterPro" id="IPR001242">
    <property type="entry name" value="Condensation_dom"/>
</dbReference>
<evidence type="ECO:0000256" key="4">
    <source>
        <dbReference type="ARBA" id="ARBA00022598"/>
    </source>
</evidence>
<reference evidence="6 7" key="1">
    <citation type="submission" date="2019-01" db="EMBL/GenBank/DDBJ databases">
        <title>Vibrio BEI176 sp. nov, a marine bacterium isolated from China: eastern marignal seas.</title>
        <authorList>
            <person name="Li B."/>
        </authorList>
    </citation>
    <scope>NUCLEOTIDE SEQUENCE [LARGE SCALE GENOMIC DNA]</scope>
    <source>
        <strain evidence="6 7">BEI176</strain>
    </source>
</reference>
<keyword evidence="4" id="KW-0436">Ligase</keyword>
<evidence type="ECO:0000256" key="2">
    <source>
        <dbReference type="ARBA" id="ARBA00022450"/>
    </source>
</evidence>
<dbReference type="InterPro" id="IPR025110">
    <property type="entry name" value="AMP-bd_C"/>
</dbReference>
<dbReference type="NCBIfam" id="TIGR01733">
    <property type="entry name" value="AA-adenyl-dom"/>
    <property type="match status" value="1"/>
</dbReference>
<sequence length="2134" mass="237211">MESNTRRNDTRMDVLTMNHNETFSLLKQLKEQGIRVRARHGELKVSSENGVLDPETVALIKAHKRPFLDYFCEVENQDKIVSSDAQRFEPFALNENQQAYWLGRSQSVEGGGVAIHLYFEIEANALDMDKLHAAWATMVQRHDMLRAVVTPDGHQQVLKTVTVPPFTVVEAEGRFEEVMAQTRQRLSHANYDLTQWPQHQFEVVASRDKQTLCLSLDCWCIDGWSYQILFQEWLQLYRGEQPLPSIELTFRDYSCHVGGALSQAQIAYIDHQAQRLPAAPTVPERRRSSTAPVFQRYERWLTNDQTQQLKSWCASQGVTLAATLLTLYAEVLHLWSSDDRFTVNVPRFNRNTDDARIQQIIGEFATFSLVGFDFGVTMDRRRRIEQAQRSVLESVEAGVSGVEILRKRNALTDSVQTMPFVFTNAPEWVTPSGEKQSFIDTLQQLGRLEYAISQTPQVKIDCQYHESRDGLYLFWDARDDQFYPDQVGQMFKAFIDNILGLLEASTQARLPEVVPMALSQEPALLQGDAWADLSQAVTHYPNRMAVACAQGELTWSQLAARVNALASQIAACALAPHQPILIMAEKGWQQIAAYLAIHHQGHIAVPVDGSNPIARLQFIADDTQAPLVLCSPLYRELAAQMRVSAIEIASTATDEVMRPQQTPSATMLIIYTSGSTGLPKGVKIAAAAMHNAVNATIQRFQFDQQDVFFGLTQLHHDMAWFDLLAVLKTGGTLVCPASQDYRDPQRWLRQMAHYGVTCWNSVPQLMQMLLAALKQTPSTSLNAVRVAFLGGDWIPLSTHSDMQAMLPNARLVSVGGPTETTLWNIMYEVTAFDHTWSSVPYGQPIANNQYRILDRHGRDCPNWVEGELCCSGVGVTPGYVNRPELEQEKFFEGKDGQRYYRTGDLGRYRSDGLIEFIGRQDDQVMVGGYRIESQEIHRVLESHPAIKQAQVVVDGHKLQAYLVPEQGHLPEVESLNAQLEARLPAQMIPSLYFVVECVPLTANGKVDKSVLSSMAGKPLVAQHLAQVEITRPEHRAVAVLWEQVLGRAPQTPHDDFFLLGGHSLAAVELFALMFPQGHDKHSVVSLFELRTVKQHAALMADKAEAGALTLSDEPLEDAELSQGQKRICFVEQMSQQPHLFNLPFRIALRRGCELERLQASLERTLSQFDVFQAILVEGRWARMMERPSVSVERSPVNEAAIEAMSREQAQARLDLAAGLGWRARLVKHEDGHHELLLTVHHALFDGWSLQVLLKAWQDNYCAEHASQAERADYFNYCQWESQAAAPEHELAFWRRQLDGYQDSALLPTQLVPQYDDYSAATEALLLDASTVSAIRAFSEAHGSTEFAVMMAAFQLLISRYLAQDDVVIGTHVANRPTAQIQSIPGLFLNNVAIRQRVEAHWCVEQLIAEQTQTLLAAMKHSTLPFERVVSEVDAGGEGRRHPLYQISFVLDNSQSLDGELGCVLTPTEQVALATELEMNVQLCQDSGRINLVYRTGLFTALSMRQLLAQYQSLLNQMLAQPLVQLRSLCYNSEPQEAVLEGPSLPSTPTPIRTLWQSVVETSPHSPAYMDEHVTRTFAQLDERAQILAQGLSSVGIGAQSRVGVHLELGEEWLVSLLAIVKLSACYVPLATNLPNGRLEQMVTIAECDLVLGLSDIDLGAPYVAPNHVSDLGPLGVAARDPLDEPLLYVTFTSGSTGTPKAVAATEVGALNRFAWTWQQMPFVANEVCALKTSISFVDSIAEVFTPLLKGVPLALIPTQAQYDPEAFAQCIAHHDITRLVMVPSLMETLVEHSQKHPEVATSYRSLSQVVLSGETLSLTLARRVQTLWPDLQLWNVYGSAEVAADVLAKRIDLREPYMTLGQPFFNTRIELRDNWGGLTPAGGKGELMISGPQVIGGYLGETPFPRNALGEAIFASGDIAQIHRGHPALDASEVVFVGRQQQLVKIRGQKVSLAEIRETLAAHDALTQLAVVMVDEQRIGVMYTPDTVPSRALQSLAEQYLPRYMRPQVWCGVGSMPLLATGKVDVKAVTAALQQQPDKSTAVRALTETENAIAELWQALTGICPRDPDSHFFDLGGHSLLVNSLTNALNQAFGLSLRLGLVYDALVLSELAELIETLVTTPSVQSSIKETGVI</sequence>
<dbReference type="GO" id="GO:0044550">
    <property type="term" value="P:secondary metabolite biosynthetic process"/>
    <property type="evidence" value="ECO:0007669"/>
    <property type="project" value="TreeGrafter"/>
</dbReference>
<dbReference type="PROSITE" id="PS50075">
    <property type="entry name" value="CARRIER"/>
    <property type="match status" value="2"/>
</dbReference>
<evidence type="ECO:0000313" key="7">
    <source>
        <dbReference type="Proteomes" id="UP000297753"/>
    </source>
</evidence>
<protein>
    <submittedName>
        <fullName evidence="6">Amino acid adenylation domain-containing protein</fullName>
    </submittedName>
</protein>
<organism evidence="6 7">
    <name type="scientific">Vibrio ouci</name>
    <dbReference type="NCBI Taxonomy" id="2499078"/>
    <lineage>
        <taxon>Bacteria</taxon>
        <taxon>Pseudomonadati</taxon>
        <taxon>Pseudomonadota</taxon>
        <taxon>Gammaproteobacteria</taxon>
        <taxon>Vibrionales</taxon>
        <taxon>Vibrionaceae</taxon>
        <taxon>Vibrio</taxon>
    </lineage>
</organism>
<dbReference type="Gene3D" id="1.10.1200.10">
    <property type="entry name" value="ACP-like"/>
    <property type="match status" value="2"/>
</dbReference>
<dbReference type="PANTHER" id="PTHR45527:SF10">
    <property type="entry name" value="PYOCHELIN SYNTHASE PCHF"/>
    <property type="match status" value="1"/>
</dbReference>
<dbReference type="Gene3D" id="1.10.10.1830">
    <property type="entry name" value="Non-ribosomal peptide synthase, adenylation domain"/>
    <property type="match status" value="1"/>
</dbReference>
<evidence type="ECO:0000313" key="6">
    <source>
        <dbReference type="EMBL" id="TFH92030.1"/>
    </source>
</evidence>
<evidence type="ECO:0000256" key="3">
    <source>
        <dbReference type="ARBA" id="ARBA00022553"/>
    </source>
</evidence>
<dbReference type="OrthoDB" id="9757559at2"/>
<dbReference type="InterPro" id="IPR020845">
    <property type="entry name" value="AMP-binding_CS"/>
</dbReference>
<feature type="domain" description="Carrier" evidence="5">
    <location>
        <begin position="1028"/>
        <end position="1103"/>
    </location>
</feature>
<dbReference type="CDD" id="cd19535">
    <property type="entry name" value="Cyc_NRPS"/>
    <property type="match status" value="1"/>
</dbReference>
<dbReference type="PROSITE" id="PS00455">
    <property type="entry name" value="AMP_BINDING"/>
    <property type="match status" value="2"/>
</dbReference>
<dbReference type="InterPro" id="IPR009081">
    <property type="entry name" value="PP-bd_ACP"/>
</dbReference>
<dbReference type="InterPro" id="IPR010071">
    <property type="entry name" value="AA_adenyl_dom"/>
</dbReference>
<dbReference type="Pfam" id="PF13193">
    <property type="entry name" value="AMP-binding_C"/>
    <property type="match status" value="1"/>
</dbReference>
<dbReference type="GO" id="GO:0031177">
    <property type="term" value="F:phosphopantetheine binding"/>
    <property type="evidence" value="ECO:0007669"/>
    <property type="project" value="InterPro"/>
</dbReference>
<dbReference type="SUPFAM" id="SSF56801">
    <property type="entry name" value="Acetyl-CoA synthetase-like"/>
    <property type="match status" value="2"/>
</dbReference>
<dbReference type="InterPro" id="IPR057737">
    <property type="entry name" value="Condensation_MtbB-like"/>
</dbReference>
<dbReference type="Proteomes" id="UP000297753">
    <property type="component" value="Unassembled WGS sequence"/>
</dbReference>
<evidence type="ECO:0000259" key="5">
    <source>
        <dbReference type="PROSITE" id="PS50075"/>
    </source>
</evidence>